<dbReference type="Gene3D" id="2.10.55.10">
    <property type="entry name" value="Leishmanolysin domain 3"/>
    <property type="match status" value="1"/>
</dbReference>
<organism evidence="10 11">
    <name type="scientific">Stentor coeruleus</name>
    <dbReference type="NCBI Taxonomy" id="5963"/>
    <lineage>
        <taxon>Eukaryota</taxon>
        <taxon>Sar</taxon>
        <taxon>Alveolata</taxon>
        <taxon>Ciliophora</taxon>
        <taxon>Postciliodesmatophora</taxon>
        <taxon>Heterotrichea</taxon>
        <taxon>Heterotrichida</taxon>
        <taxon>Stentoridae</taxon>
        <taxon>Stentor</taxon>
    </lineage>
</organism>
<evidence type="ECO:0000256" key="1">
    <source>
        <dbReference type="ARBA" id="ARBA00005860"/>
    </source>
</evidence>
<dbReference type="Pfam" id="PF01457">
    <property type="entry name" value="Peptidase_M8"/>
    <property type="match status" value="1"/>
</dbReference>
<dbReference type="GO" id="GO:0016020">
    <property type="term" value="C:membrane"/>
    <property type="evidence" value="ECO:0007669"/>
    <property type="project" value="InterPro"/>
</dbReference>
<proteinExistence type="inferred from homology"/>
<evidence type="ECO:0000256" key="8">
    <source>
        <dbReference type="PIRSR" id="PIRSR601577-2"/>
    </source>
</evidence>
<dbReference type="PANTHER" id="PTHR10942:SF0">
    <property type="entry name" value="LEISHMANOLYSIN-LIKE PEPTIDASE"/>
    <property type="match status" value="1"/>
</dbReference>
<protein>
    <recommendedName>
        <fullName evidence="12">Leishmanolysin-like peptidase</fullName>
    </recommendedName>
</protein>
<gene>
    <name evidence="10" type="ORF">SteCoe_17185</name>
</gene>
<dbReference type="GO" id="GO:0046872">
    <property type="term" value="F:metal ion binding"/>
    <property type="evidence" value="ECO:0007669"/>
    <property type="project" value="UniProtKB-KW"/>
</dbReference>
<evidence type="ECO:0008006" key="12">
    <source>
        <dbReference type="Google" id="ProtNLM"/>
    </source>
</evidence>
<feature type="binding site" evidence="8">
    <location>
        <position position="174"/>
    </location>
    <ligand>
        <name>Zn(2+)</name>
        <dbReference type="ChEBI" id="CHEBI:29105"/>
        <note>catalytic</note>
    </ligand>
</feature>
<feature type="signal peptide" evidence="9">
    <location>
        <begin position="1"/>
        <end position="16"/>
    </location>
</feature>
<evidence type="ECO:0000256" key="5">
    <source>
        <dbReference type="ARBA" id="ARBA00022833"/>
    </source>
</evidence>
<evidence type="ECO:0000256" key="9">
    <source>
        <dbReference type="SAM" id="SignalP"/>
    </source>
</evidence>
<dbReference type="Gene3D" id="3.10.170.20">
    <property type="match status" value="1"/>
</dbReference>
<dbReference type="Proteomes" id="UP000187209">
    <property type="component" value="Unassembled WGS sequence"/>
</dbReference>
<evidence type="ECO:0000256" key="3">
    <source>
        <dbReference type="ARBA" id="ARBA00022723"/>
    </source>
</evidence>
<evidence type="ECO:0000256" key="6">
    <source>
        <dbReference type="ARBA" id="ARBA00023049"/>
    </source>
</evidence>
<feature type="chain" id="PRO_5013226693" description="Leishmanolysin-like peptidase" evidence="9">
    <location>
        <begin position="17"/>
        <end position="522"/>
    </location>
</feature>
<comment type="caution">
    <text evidence="10">The sequence shown here is derived from an EMBL/GenBank/DDBJ whole genome shotgun (WGS) entry which is preliminary data.</text>
</comment>
<keyword evidence="5 8" id="KW-0862">Zinc</keyword>
<evidence type="ECO:0000256" key="4">
    <source>
        <dbReference type="ARBA" id="ARBA00022801"/>
    </source>
</evidence>
<keyword evidence="2" id="KW-0645">Protease</keyword>
<dbReference type="PRINTS" id="PR00782">
    <property type="entry name" value="LSHMANOLYSIN"/>
</dbReference>
<dbReference type="GO" id="GO:0006508">
    <property type="term" value="P:proteolysis"/>
    <property type="evidence" value="ECO:0007669"/>
    <property type="project" value="UniProtKB-KW"/>
</dbReference>
<dbReference type="SUPFAM" id="SSF55486">
    <property type="entry name" value="Metalloproteases ('zincins'), catalytic domain"/>
    <property type="match status" value="1"/>
</dbReference>
<comment type="similarity">
    <text evidence="1">Belongs to the peptidase M8 family.</text>
</comment>
<dbReference type="EMBL" id="MPUH01000350">
    <property type="protein sequence ID" value="OMJ82166.1"/>
    <property type="molecule type" value="Genomic_DNA"/>
</dbReference>
<name>A0A1R2BZG4_9CILI</name>
<evidence type="ECO:0000313" key="10">
    <source>
        <dbReference type="EMBL" id="OMJ82166.1"/>
    </source>
</evidence>
<evidence type="ECO:0000256" key="7">
    <source>
        <dbReference type="PIRSR" id="PIRSR601577-1"/>
    </source>
</evidence>
<evidence type="ECO:0000313" key="11">
    <source>
        <dbReference type="Proteomes" id="UP000187209"/>
    </source>
</evidence>
<accession>A0A1R2BZG4</accession>
<dbReference type="GO" id="GO:0007155">
    <property type="term" value="P:cell adhesion"/>
    <property type="evidence" value="ECO:0007669"/>
    <property type="project" value="InterPro"/>
</dbReference>
<dbReference type="PANTHER" id="PTHR10942">
    <property type="entry name" value="LEISHMANOLYSIN-LIKE PEPTIDASE"/>
    <property type="match status" value="1"/>
</dbReference>
<dbReference type="Gene3D" id="3.90.132.10">
    <property type="entry name" value="Leishmanolysin , domain 2"/>
    <property type="match status" value="1"/>
</dbReference>
<evidence type="ECO:0000256" key="2">
    <source>
        <dbReference type="ARBA" id="ARBA00022670"/>
    </source>
</evidence>
<dbReference type="GO" id="GO:0004222">
    <property type="term" value="F:metalloendopeptidase activity"/>
    <property type="evidence" value="ECO:0007669"/>
    <property type="project" value="InterPro"/>
</dbReference>
<keyword evidence="6 8" id="KW-0482">Metalloprotease</keyword>
<keyword evidence="9" id="KW-0732">Signal</keyword>
<feature type="binding site" evidence="8">
    <location>
        <position position="170"/>
    </location>
    <ligand>
        <name>Zn(2+)</name>
        <dbReference type="ChEBI" id="CHEBI:29105"/>
        <note>catalytic</note>
    </ligand>
</feature>
<dbReference type="FunFam" id="3.90.132.10:FF:000001">
    <property type="entry name" value="leishmanolysin-like peptidase isoform X2"/>
    <property type="match status" value="1"/>
</dbReference>
<feature type="binding site" evidence="8">
    <location>
        <position position="246"/>
    </location>
    <ligand>
        <name>Zn(2+)</name>
        <dbReference type="ChEBI" id="CHEBI:29105"/>
        <note>catalytic</note>
    </ligand>
</feature>
<keyword evidence="3 8" id="KW-0479">Metal-binding</keyword>
<sequence>MFWFNFLICYSTLVQSTPRFCAHDEWSQESPPQRILDTYRETGWDSLRIKVDWSNMSKSTKAKYSKYLESAVDFYANSLEVHRYKYPFEWSSDSKSLTCNLNAGDFYGKSISADYFVIMTETFDSSLNYVASAKSCAIDSNHQPIVGVLKINTAYTDEYDSRLLIGVMTHELTHALGFSLSSFVYYKNDYGEYYENLFKNVTLRDLSTIYLTTPNVKSRAQKLFGCNSLPGAELETQGDLGTAYSHWNSRIAFNDLMNPQAVFTDFVYSELTFAVLEDSGWYKPDYSYAQQINFGYKEGCEFHDKKCLVNEKPISRMFCDDFKAESLCTHDYLSKGKCNLYQYSFDLPDYFKYFSDPTLGGDPYTDFCPVVSGNFNCRIPGCANADFMEEICEDCRCVEGTYSLSKTYEEIHASCHRITCGVNFVIIHIGIHNITCTETGTMMNVPGFNGKLRCPDIEAICRTSPCLNNCYGNECNDGVCDDDSLNRFDDCNTCNNIPNDCGYTDFSNYFVIFSGSLLFSLV</sequence>
<keyword evidence="11" id="KW-1185">Reference proteome</keyword>
<reference evidence="10 11" key="1">
    <citation type="submission" date="2016-11" db="EMBL/GenBank/DDBJ databases">
        <title>The macronuclear genome of Stentor coeruleus: a giant cell with tiny introns.</title>
        <authorList>
            <person name="Slabodnick M."/>
            <person name="Ruby J.G."/>
            <person name="Reiff S.B."/>
            <person name="Swart E.C."/>
            <person name="Gosai S."/>
            <person name="Prabakaran S."/>
            <person name="Witkowska E."/>
            <person name="Larue G.E."/>
            <person name="Fisher S."/>
            <person name="Freeman R.M."/>
            <person name="Gunawardena J."/>
            <person name="Chu W."/>
            <person name="Stover N.A."/>
            <person name="Gregory B.D."/>
            <person name="Nowacki M."/>
            <person name="Derisi J."/>
            <person name="Roy S.W."/>
            <person name="Marshall W.F."/>
            <person name="Sood P."/>
        </authorList>
    </citation>
    <scope>NUCLEOTIDE SEQUENCE [LARGE SCALE GENOMIC DNA]</scope>
    <source>
        <strain evidence="10">WM001</strain>
    </source>
</reference>
<feature type="active site" evidence="7">
    <location>
        <position position="171"/>
    </location>
</feature>
<comment type="cofactor">
    <cofactor evidence="8">
        <name>Zn(2+)</name>
        <dbReference type="ChEBI" id="CHEBI:29105"/>
    </cofactor>
    <text evidence="8">Binds 1 zinc ion per subunit.</text>
</comment>
<dbReference type="GO" id="GO:0005737">
    <property type="term" value="C:cytoplasm"/>
    <property type="evidence" value="ECO:0007669"/>
    <property type="project" value="TreeGrafter"/>
</dbReference>
<keyword evidence="4" id="KW-0378">Hydrolase</keyword>
<dbReference type="AlphaFoldDB" id="A0A1R2BZG4"/>
<dbReference type="InterPro" id="IPR001577">
    <property type="entry name" value="Peptidase_M8"/>
</dbReference>
<dbReference type="OrthoDB" id="527990at2759"/>